<proteinExistence type="predicted"/>
<accession>A0A6N3DCK4</accession>
<dbReference type="EMBL" id="CACRUW010000012">
    <property type="protein sequence ID" value="VYU25584.1"/>
    <property type="molecule type" value="Genomic_DNA"/>
</dbReference>
<name>A0A6N3DCK4_PARDI</name>
<gene>
    <name evidence="1" type="ORF">PDLFYP31_00371</name>
</gene>
<sequence>MASLKDKDTGKIEILLEDGMSKAMAQAPIVVSASRSTDIPAFYSDWFFHRMKVGYSAWTNPFNGVRSYVSYARTRFIVFWSKNPRPLLAHLDELEERGIGCYIQYSLNDYEKEGLERGVPPIAKRIKTFKLLVERLGFGGVVWRFDPLMLTDDIDIDKLLTKIEYIGDQLKGYTEKLVFSFADIALYRKVKSNLLANGVPYHEWTEEQMVEFCERLVALNKLKGWNYTLATCGEKGRYKGVEPNHCVDDALMIRRACDDKELMEFLKAEIRPIPVPDLFGTVVPLPSDAIVLDNGHYAIRGDNCDKGQREFCGCMKSKDIGQYNTCVHLCEYCYANSSKQSAARNYKCHKENPWGETITGI</sequence>
<dbReference type="AlphaFoldDB" id="A0A6N3DCK4"/>
<dbReference type="InterPro" id="IPR014998">
    <property type="entry name" value="DUF1848"/>
</dbReference>
<evidence type="ECO:0008006" key="2">
    <source>
        <dbReference type="Google" id="ProtNLM"/>
    </source>
</evidence>
<protein>
    <recommendedName>
        <fullName evidence="2">DUF1848 domain-containing protein</fullName>
    </recommendedName>
</protein>
<evidence type="ECO:0000313" key="1">
    <source>
        <dbReference type="EMBL" id="VYU25584.1"/>
    </source>
</evidence>
<reference evidence="1" key="1">
    <citation type="submission" date="2019-11" db="EMBL/GenBank/DDBJ databases">
        <authorList>
            <person name="Feng L."/>
        </authorList>
    </citation>
    <scope>NUCLEOTIDE SEQUENCE</scope>
    <source>
        <strain evidence="1">PdistasonisLFYP31</strain>
    </source>
</reference>
<organism evidence="1">
    <name type="scientific">Parabacteroides distasonis</name>
    <dbReference type="NCBI Taxonomy" id="823"/>
    <lineage>
        <taxon>Bacteria</taxon>
        <taxon>Pseudomonadati</taxon>
        <taxon>Bacteroidota</taxon>
        <taxon>Bacteroidia</taxon>
        <taxon>Bacteroidales</taxon>
        <taxon>Tannerellaceae</taxon>
        <taxon>Parabacteroides</taxon>
    </lineage>
</organism>
<dbReference type="Pfam" id="PF08902">
    <property type="entry name" value="DUF1848"/>
    <property type="match status" value="1"/>
</dbReference>